<feature type="transmembrane region" description="Helical" evidence="1">
    <location>
        <begin position="273"/>
        <end position="294"/>
    </location>
</feature>
<dbReference type="AlphaFoldDB" id="A0AAF0B2Q5"/>
<dbReference type="EMBL" id="CP115528">
    <property type="protein sequence ID" value="WBY55214.1"/>
    <property type="molecule type" value="Genomic_DNA"/>
</dbReference>
<name>A0AAF0B2Q5_PLAYO</name>
<reference evidence="2" key="1">
    <citation type="submission" date="2023-01" db="EMBL/GenBank/DDBJ databases">
        <title>Long-Read Genome Assembly and Gene Model Annotations for the Rodent Malaria Parasite Plasmodium yoelii 17XNL.</title>
        <authorList>
            <person name="Mitchell G.J."/>
            <person name="Sebastian A."/>
            <person name="Albert I."/>
            <person name="Lindner S.E."/>
        </authorList>
    </citation>
    <scope>NUCLEOTIDE SEQUENCE</scope>
    <source>
        <strain evidence="2">17XNL clone 1.1</strain>
    </source>
</reference>
<proteinExistence type="predicted"/>
<evidence type="ECO:0000313" key="2">
    <source>
        <dbReference type="EMBL" id="WBY55214.1"/>
    </source>
</evidence>
<protein>
    <submittedName>
        <fullName evidence="2">PIR protein</fullName>
    </submittedName>
</protein>
<dbReference type="NCBIfam" id="TIGR01590">
    <property type="entry name" value="yir-bir-cir_Pla"/>
    <property type="match status" value="1"/>
</dbReference>
<dbReference type="Proteomes" id="UP001054126">
    <property type="component" value="Chromosome 4"/>
</dbReference>
<dbReference type="Pfam" id="PF06022">
    <property type="entry name" value="Cir_Bir_Yir"/>
    <property type="match status" value="1"/>
</dbReference>
<evidence type="ECO:0000313" key="3">
    <source>
        <dbReference type="Proteomes" id="UP001054126"/>
    </source>
</evidence>
<evidence type="ECO:0000256" key="1">
    <source>
        <dbReference type="SAM" id="Phobius"/>
    </source>
</evidence>
<keyword evidence="1" id="KW-1133">Transmembrane helix</keyword>
<keyword evidence="1" id="KW-0472">Membrane</keyword>
<gene>
    <name evidence="2" type="ORF">Py17XNL_000403846</name>
</gene>
<sequence length="320" mass="37520">MQNCIIYKYDNKYLNNPQNKAIYLTTIQCPKFDLLRTYLPDNLGDVAKSELKEIKEYKDYCPDDDCNTEIEQITIGFLWLLGKCYYEFKSKSHNNTNAFFIYLVSWLSYKLNQNKGNNFTTINDFFTNNVISNGKYSKFTNEAFKISDLDEFMKERTDLLNMNIKDMSKFYDAFKLLCIMYDNYSTNKDNKTLLNSANDFVKVYASLNNDRNIEDTVRNKILPVLSTNYDHFKNNCNRNGVKCKDFLSLSEIETNLFALTSEDTSSSSTGNKLFTVLSIFGAIAFFLGISYKYSLFGFRKRFKKQQIKEKIKNIKKRMNH</sequence>
<dbReference type="InterPro" id="IPR006477">
    <property type="entry name" value="Yir_bir_cir"/>
</dbReference>
<keyword evidence="1" id="KW-0812">Transmembrane</keyword>
<organism evidence="2 3">
    <name type="scientific">Plasmodium yoelii yoelii</name>
    <dbReference type="NCBI Taxonomy" id="73239"/>
    <lineage>
        <taxon>Eukaryota</taxon>
        <taxon>Sar</taxon>
        <taxon>Alveolata</taxon>
        <taxon>Apicomplexa</taxon>
        <taxon>Aconoidasida</taxon>
        <taxon>Haemosporida</taxon>
        <taxon>Plasmodiidae</taxon>
        <taxon>Plasmodium</taxon>
        <taxon>Plasmodium (Vinckeia)</taxon>
    </lineage>
</organism>
<accession>A0AAF0B2Q5</accession>